<protein>
    <submittedName>
        <fullName evidence="1">Uncharacterized protein</fullName>
    </submittedName>
</protein>
<evidence type="ECO:0000313" key="1">
    <source>
        <dbReference type="EMBL" id="AOW06598.1"/>
    </source>
</evidence>
<dbReference type="GeneID" id="94583830"/>
<accession>A0A1D8NLV7</accession>
<dbReference type="EMBL" id="CP017558">
    <property type="protein sequence ID" value="AOW06598.1"/>
    <property type="molecule type" value="Genomic_DNA"/>
</dbReference>
<dbReference type="RefSeq" id="XP_068139340.1">
    <property type="nucleotide sequence ID" value="XM_068283239.1"/>
</dbReference>
<proteinExistence type="predicted"/>
<reference evidence="1 2" key="1">
    <citation type="journal article" date="2016" name="PLoS ONE">
        <title>Sequence Assembly of Yarrowia lipolytica Strain W29/CLIB89 Shows Transposable Element Diversity.</title>
        <authorList>
            <person name="Magnan C."/>
            <person name="Yu J."/>
            <person name="Chang I."/>
            <person name="Jahn E."/>
            <person name="Kanomata Y."/>
            <person name="Wu J."/>
            <person name="Zeller M."/>
            <person name="Oakes M."/>
            <person name="Baldi P."/>
            <person name="Sandmeyer S."/>
        </authorList>
    </citation>
    <scope>NUCLEOTIDE SEQUENCE [LARGE SCALE GENOMIC DNA]</scope>
    <source>
        <strain evidence="2">CLIB89(W29)</strain>
    </source>
</reference>
<organism evidence="1 2">
    <name type="scientific">Yarrowia lipolytica</name>
    <name type="common">Candida lipolytica</name>
    <dbReference type="NCBI Taxonomy" id="4952"/>
    <lineage>
        <taxon>Eukaryota</taxon>
        <taxon>Fungi</taxon>
        <taxon>Dikarya</taxon>
        <taxon>Ascomycota</taxon>
        <taxon>Saccharomycotina</taxon>
        <taxon>Dipodascomycetes</taxon>
        <taxon>Dipodascales</taxon>
        <taxon>Dipodascales incertae sedis</taxon>
        <taxon>Yarrowia</taxon>
    </lineage>
</organism>
<gene>
    <name evidence="1" type="ORF">YALI1_F05128g</name>
</gene>
<dbReference type="Proteomes" id="UP000182444">
    <property type="component" value="Chromosome 1F"/>
</dbReference>
<dbReference type="VEuPathDB" id="FungiDB:YALI1_F05128g"/>
<sequence>MTPRIREIKMVLFSPPQSLSSPIHVTCNCFFQKQPSSNLPPEFSLFMWEVDPENGQRMDHEKLLKHLIKLSQ</sequence>
<evidence type="ECO:0000313" key="2">
    <source>
        <dbReference type="Proteomes" id="UP000182444"/>
    </source>
</evidence>
<dbReference type="AlphaFoldDB" id="A0A1D8NLV7"/>
<name>A0A1D8NLV7_YARLL</name>